<feature type="region of interest" description="Disordered" evidence="14">
    <location>
        <begin position="1"/>
        <end position="52"/>
    </location>
</feature>
<accession>A0A8D1CXT9</accession>
<dbReference type="FunFam" id="3.30.200.20:FF:000091">
    <property type="entry name" value="Serine/threonine-protein kinase PLK"/>
    <property type="match status" value="1"/>
</dbReference>
<dbReference type="AlphaFoldDB" id="A0A8D1CXT9"/>
<comment type="catalytic activity">
    <reaction evidence="11">
        <text>L-seryl-[protein] + ATP = O-phospho-L-seryl-[protein] + ADP + H(+)</text>
        <dbReference type="Rhea" id="RHEA:17989"/>
        <dbReference type="Rhea" id="RHEA-COMP:9863"/>
        <dbReference type="Rhea" id="RHEA-COMP:11604"/>
        <dbReference type="ChEBI" id="CHEBI:15378"/>
        <dbReference type="ChEBI" id="CHEBI:29999"/>
        <dbReference type="ChEBI" id="CHEBI:30616"/>
        <dbReference type="ChEBI" id="CHEBI:83421"/>
        <dbReference type="ChEBI" id="CHEBI:456216"/>
        <dbReference type="EC" id="2.7.11.21"/>
    </reaction>
</comment>
<dbReference type="Gene3D" id="1.10.510.10">
    <property type="entry name" value="Transferase(Phosphotransferase) domain 1"/>
    <property type="match status" value="2"/>
</dbReference>
<dbReference type="GO" id="GO:0005813">
    <property type="term" value="C:centrosome"/>
    <property type="evidence" value="ECO:0007669"/>
    <property type="project" value="UniProtKB-SubCell"/>
</dbReference>
<evidence type="ECO:0000256" key="11">
    <source>
        <dbReference type="ARBA" id="ARBA00048347"/>
    </source>
</evidence>
<feature type="compositionally biased region" description="Low complexity" evidence="14">
    <location>
        <begin position="357"/>
        <end position="371"/>
    </location>
</feature>
<evidence type="ECO:0000256" key="10">
    <source>
        <dbReference type="ARBA" id="ARBA00047802"/>
    </source>
</evidence>
<gene>
    <name evidence="17" type="primary">PLK3</name>
</gene>
<evidence type="ECO:0000256" key="14">
    <source>
        <dbReference type="SAM" id="MobiDB-lite"/>
    </source>
</evidence>
<keyword evidence="3 13" id="KW-0723">Serine/threonine-protein kinase</keyword>
<dbReference type="Gene3D" id="3.30.1120.30">
    <property type="entry name" value="POLO box domain"/>
    <property type="match status" value="2"/>
</dbReference>
<evidence type="ECO:0000256" key="6">
    <source>
        <dbReference type="ARBA" id="ARBA00022741"/>
    </source>
</evidence>
<evidence type="ECO:0000313" key="18">
    <source>
        <dbReference type="Proteomes" id="UP000694720"/>
    </source>
</evidence>
<dbReference type="SMART" id="SM00220">
    <property type="entry name" value="S_TKc"/>
    <property type="match status" value="1"/>
</dbReference>
<dbReference type="InterPro" id="IPR033701">
    <property type="entry name" value="POLO_box_1"/>
</dbReference>
<dbReference type="PROSITE" id="PS50078">
    <property type="entry name" value="POLO_BOX"/>
    <property type="match status" value="2"/>
</dbReference>
<protein>
    <recommendedName>
        <fullName evidence="13">Serine/threonine-protein kinase PLK</fullName>
        <ecNumber evidence="13">2.7.11.21</ecNumber>
    </recommendedName>
    <alternativeName>
        <fullName evidence="13">Polo-like kinase</fullName>
    </alternativeName>
</protein>
<dbReference type="GO" id="GO:0005524">
    <property type="term" value="F:ATP binding"/>
    <property type="evidence" value="ECO:0007669"/>
    <property type="project" value="UniProtKB-UniRule"/>
</dbReference>
<evidence type="ECO:0000256" key="8">
    <source>
        <dbReference type="ARBA" id="ARBA00022840"/>
    </source>
</evidence>
<dbReference type="InterPro" id="IPR036947">
    <property type="entry name" value="POLO_box_dom_sf"/>
</dbReference>
<evidence type="ECO:0000313" key="17">
    <source>
        <dbReference type="Ensembl" id="ENSSSCP00035028389.1"/>
    </source>
</evidence>
<dbReference type="PROSITE" id="PS00108">
    <property type="entry name" value="PROTEIN_KINASE_ST"/>
    <property type="match status" value="1"/>
</dbReference>
<feature type="domain" description="Protein kinase" evidence="15">
    <location>
        <begin position="62"/>
        <end position="282"/>
    </location>
</feature>
<evidence type="ECO:0000259" key="15">
    <source>
        <dbReference type="PROSITE" id="PS50011"/>
    </source>
</evidence>
<evidence type="ECO:0000256" key="1">
    <source>
        <dbReference type="ARBA" id="ARBA00004300"/>
    </source>
</evidence>
<evidence type="ECO:0000256" key="7">
    <source>
        <dbReference type="ARBA" id="ARBA00022777"/>
    </source>
</evidence>
<dbReference type="PROSITE" id="PS50011">
    <property type="entry name" value="PROTEIN_KINASE_DOM"/>
    <property type="match status" value="1"/>
</dbReference>
<keyword evidence="5" id="KW-0677">Repeat</keyword>
<keyword evidence="6 12" id="KW-0547">Nucleotide-binding</keyword>
<dbReference type="SUPFAM" id="SSF82615">
    <property type="entry name" value="Polo-box domain"/>
    <property type="match status" value="2"/>
</dbReference>
<dbReference type="FunFam" id="3.30.1120.30:FF:000001">
    <property type="entry name" value="Serine/threonine-protein kinase PLK"/>
    <property type="match status" value="1"/>
</dbReference>
<evidence type="ECO:0000256" key="9">
    <source>
        <dbReference type="ARBA" id="ARBA00023212"/>
    </source>
</evidence>
<keyword evidence="8 12" id="KW-0067">ATP-binding</keyword>
<dbReference type="PROSITE" id="PS00107">
    <property type="entry name" value="PROTEIN_KINASE_ATP"/>
    <property type="match status" value="1"/>
</dbReference>
<dbReference type="InterPro" id="IPR000719">
    <property type="entry name" value="Prot_kinase_dom"/>
</dbReference>
<feature type="compositionally biased region" description="Pro residues" evidence="14">
    <location>
        <begin position="11"/>
        <end position="37"/>
    </location>
</feature>
<feature type="domain" description="POLO box" evidence="16">
    <location>
        <begin position="531"/>
        <end position="614"/>
    </location>
</feature>
<keyword evidence="7 13" id="KW-0418">Kinase</keyword>
<dbReference type="InterPro" id="IPR000959">
    <property type="entry name" value="POLO_box_dom"/>
</dbReference>
<dbReference type="InterPro" id="IPR011009">
    <property type="entry name" value="Kinase-like_dom_sf"/>
</dbReference>
<dbReference type="InterPro" id="IPR008271">
    <property type="entry name" value="Ser/Thr_kinase_AS"/>
</dbReference>
<keyword evidence="9" id="KW-0206">Cytoskeleton</keyword>
<dbReference type="GO" id="GO:0004674">
    <property type="term" value="F:protein serine/threonine kinase activity"/>
    <property type="evidence" value="ECO:0007669"/>
    <property type="project" value="UniProtKB-KW"/>
</dbReference>
<dbReference type="Proteomes" id="UP000694720">
    <property type="component" value="Unplaced"/>
</dbReference>
<evidence type="ECO:0000256" key="12">
    <source>
        <dbReference type="PROSITE-ProRule" id="PRU10141"/>
    </source>
</evidence>
<evidence type="ECO:0000256" key="13">
    <source>
        <dbReference type="RuleBase" id="RU361162"/>
    </source>
</evidence>
<feature type="binding site" evidence="12">
    <location>
        <position position="91"/>
    </location>
    <ligand>
        <name>ATP</name>
        <dbReference type="ChEBI" id="CHEBI:30616"/>
    </ligand>
</feature>
<dbReference type="InterPro" id="IPR017441">
    <property type="entry name" value="Protein_kinase_ATP_BS"/>
</dbReference>
<dbReference type="CDD" id="cd13117">
    <property type="entry name" value="POLO_box_2"/>
    <property type="match status" value="1"/>
</dbReference>
<dbReference type="Pfam" id="PF00069">
    <property type="entry name" value="Pkinase"/>
    <property type="match status" value="1"/>
</dbReference>
<sequence>MEPEAGFLSPRPFPRAAAPPAPPAGPGPPGRATPGPEPEVLAGPPAPDPGRLITDPCNGRTYFKGRLLGKGGFARCYEATDTETGSAYAVKVISQSRITKPHQREKILNEIELHRGLQHRHIVRFSHHFEDADNIYIFLELCSRKSLAHIWKARHTLLEPEVRYYLRQILSGLKYLHQRGILHRDLKLGNFFITENMELKMGDFGLATRLEPPEHRKKYTLLCGTPPFETVDLKETYRCIKQVHYALPASLSLPARQLLAAILRASPQDRPSIDQILRHDFFTKGYTPDRLPVSSCVTVPDLTPLNPARVLLVKVKKSLFGRKKNKNKNHPEERDEVSGLVNGLTRTSIGHQDARPEAPAASGPAPLSLAETAPEDSSPRGTLASSGDGFEEGLTVATVVESALCALRNCLAFMPPAEQNPAPLAQPEPLVWVSKWVDYSNKFGFGYQLSSRRVAVLFNNGTHMALSANKKTVHYNPTSTKHFSFSVGAVPRALQPQLGVLRYFASYMEQRLMKGGDLPSVEEVEVPVPPLLLQWVKTDQALLMLFSDGTVQVNFYGDHTKLILSGWEPLLVTFVARNRSACTYLASHLRQLGCSPDLRQRLRYALCLLRDRCPV</sequence>
<feature type="region of interest" description="Disordered" evidence="14">
    <location>
        <begin position="349"/>
        <end position="388"/>
    </location>
</feature>
<dbReference type="EC" id="2.7.11.21" evidence="13"/>
<dbReference type="Gene3D" id="3.30.200.20">
    <property type="entry name" value="Phosphorylase Kinase, domain 1"/>
    <property type="match status" value="1"/>
</dbReference>
<organism evidence="17 18">
    <name type="scientific">Sus scrofa</name>
    <name type="common">Pig</name>
    <dbReference type="NCBI Taxonomy" id="9823"/>
    <lineage>
        <taxon>Eukaryota</taxon>
        <taxon>Metazoa</taxon>
        <taxon>Chordata</taxon>
        <taxon>Craniata</taxon>
        <taxon>Vertebrata</taxon>
        <taxon>Euteleostomi</taxon>
        <taxon>Mammalia</taxon>
        <taxon>Eutheria</taxon>
        <taxon>Laurasiatheria</taxon>
        <taxon>Artiodactyla</taxon>
        <taxon>Suina</taxon>
        <taxon>Suidae</taxon>
        <taxon>Sus</taxon>
    </lineage>
</organism>
<dbReference type="CDD" id="cd13118">
    <property type="entry name" value="POLO_box_1"/>
    <property type="match status" value="1"/>
</dbReference>
<evidence type="ECO:0000256" key="3">
    <source>
        <dbReference type="ARBA" id="ARBA00022527"/>
    </source>
</evidence>
<keyword evidence="2" id="KW-0963">Cytoplasm</keyword>
<comment type="catalytic activity">
    <reaction evidence="10 13">
        <text>L-threonyl-[protein] + ATP = O-phospho-L-threonyl-[protein] + ADP + H(+)</text>
        <dbReference type="Rhea" id="RHEA:46608"/>
        <dbReference type="Rhea" id="RHEA-COMP:11060"/>
        <dbReference type="Rhea" id="RHEA-COMP:11605"/>
        <dbReference type="ChEBI" id="CHEBI:15378"/>
        <dbReference type="ChEBI" id="CHEBI:30013"/>
        <dbReference type="ChEBI" id="CHEBI:30616"/>
        <dbReference type="ChEBI" id="CHEBI:61977"/>
        <dbReference type="ChEBI" id="CHEBI:456216"/>
        <dbReference type="EC" id="2.7.11.21"/>
    </reaction>
</comment>
<dbReference type="PANTHER" id="PTHR24345:SF42">
    <property type="entry name" value="SERINE_THREONINE-PROTEIN KINASE PLK3"/>
    <property type="match status" value="1"/>
</dbReference>
<proteinExistence type="inferred from homology"/>
<feature type="domain" description="POLO box" evidence="16">
    <location>
        <begin position="432"/>
        <end position="510"/>
    </location>
</feature>
<comment type="similarity">
    <text evidence="13">Belongs to the protein kinase superfamily. Ser/Thr protein kinase family. CDC5/Polo subfamily.</text>
</comment>
<dbReference type="Pfam" id="PF00659">
    <property type="entry name" value="POLO_box"/>
    <property type="match status" value="2"/>
</dbReference>
<dbReference type="PANTHER" id="PTHR24345">
    <property type="entry name" value="SERINE/THREONINE-PROTEIN KINASE PLK"/>
    <property type="match status" value="1"/>
</dbReference>
<evidence type="ECO:0000256" key="4">
    <source>
        <dbReference type="ARBA" id="ARBA00022679"/>
    </source>
</evidence>
<name>A0A8D1CXT9_PIG</name>
<dbReference type="Ensembl" id="ENSSSCT00035070011.1">
    <property type="protein sequence ID" value="ENSSSCP00035028389.1"/>
    <property type="gene ID" value="ENSSSCG00035052499.1"/>
</dbReference>
<keyword evidence="4 13" id="KW-0808">Transferase</keyword>
<comment type="subcellular location">
    <subcellularLocation>
        <location evidence="1">Cytoplasm</location>
        <location evidence="1">Cytoskeleton</location>
        <location evidence="1">Microtubule organizing center</location>
        <location evidence="1">Centrosome</location>
    </subcellularLocation>
</comment>
<evidence type="ECO:0000256" key="2">
    <source>
        <dbReference type="ARBA" id="ARBA00022490"/>
    </source>
</evidence>
<evidence type="ECO:0000256" key="5">
    <source>
        <dbReference type="ARBA" id="ARBA00022737"/>
    </source>
</evidence>
<evidence type="ECO:0000259" key="16">
    <source>
        <dbReference type="PROSITE" id="PS50078"/>
    </source>
</evidence>
<reference evidence="17" key="1">
    <citation type="submission" date="2025-08" db="UniProtKB">
        <authorList>
            <consortium name="Ensembl"/>
        </authorList>
    </citation>
    <scope>IDENTIFICATION</scope>
</reference>
<dbReference type="SUPFAM" id="SSF56112">
    <property type="entry name" value="Protein kinase-like (PK-like)"/>
    <property type="match status" value="1"/>
</dbReference>
<dbReference type="InterPro" id="IPR033695">
    <property type="entry name" value="POLO_box_2"/>
</dbReference>